<dbReference type="OrthoDB" id="9871537at2"/>
<name>A0A5M8QHI8_9BACT</name>
<proteinExistence type="predicted"/>
<reference evidence="1 3" key="1">
    <citation type="submission" date="2019-07" db="EMBL/GenBank/DDBJ databases">
        <authorList>
            <person name="Qu J.-H."/>
        </authorList>
    </citation>
    <scope>NUCLEOTIDE SEQUENCE [LARGE SCALE GENOMIC DNA]</scope>
    <source>
        <strain evidence="1 3">MDT1-10-3</strain>
    </source>
</reference>
<accession>A0A5M8QHI8</accession>
<protein>
    <submittedName>
        <fullName evidence="1">Uncharacterized protein</fullName>
    </submittedName>
</protein>
<dbReference type="EMBL" id="VKKZ01000019">
    <property type="protein sequence ID" value="KAA6435495.1"/>
    <property type="molecule type" value="Genomic_DNA"/>
</dbReference>
<evidence type="ECO:0000313" key="4">
    <source>
        <dbReference type="Proteomes" id="UP001570846"/>
    </source>
</evidence>
<dbReference type="Proteomes" id="UP001570846">
    <property type="component" value="Unassembled WGS sequence"/>
</dbReference>
<evidence type="ECO:0000313" key="3">
    <source>
        <dbReference type="Proteomes" id="UP000323866"/>
    </source>
</evidence>
<evidence type="ECO:0000313" key="2">
    <source>
        <dbReference type="EMBL" id="MFA1769868.1"/>
    </source>
</evidence>
<sequence>MADIMEDGLEHSEEWLPFDDGITRDKEYYYNFYSTIVYRHPYFSYVPEPPEQFTIKPAFSEIYPYLIPKYTHHDKYSFNCITPEDFNEKSIQVGLCHWIQRHPPGEVEAFLDFQYGGYIARATPKGDPTAFLDYLISTVQTYNDPTSTHNRWDEGDYERLKAMGKWIRSHPGYIDSFNQRLRAWVSLSYGFKERSGRELEILIQEKMKSQIEFVPDEKELVPHNLNENPDYKFDAEKAIVLKRLGFLSGYIAVGRKIMDQEDYHRLVEYTLRMVKEGGLPDGLNPITNVDVSQRHILRTYYLIHKELYGIRPKRPYFIDFLFEVFPNHFNDEKAERSIILEGFSKSPPFYGVDVDKWGKIGK</sequence>
<dbReference type="RefSeq" id="WP_149097687.1">
    <property type="nucleotide sequence ID" value="NZ_BMMG01000002.1"/>
</dbReference>
<evidence type="ECO:0000313" key="1">
    <source>
        <dbReference type="EMBL" id="KAA6435495.1"/>
    </source>
</evidence>
<dbReference type="Proteomes" id="UP000323866">
    <property type="component" value="Unassembled WGS sequence"/>
</dbReference>
<reference evidence="2 4" key="3">
    <citation type="submission" date="2024-08" db="EMBL/GenBank/DDBJ databases">
        <authorList>
            <person name="Wei W."/>
        </authorList>
    </citation>
    <scope>NUCLEOTIDE SEQUENCE [LARGE SCALE GENOMIC DNA]</scope>
    <source>
        <strain evidence="2 4">XU2</strain>
    </source>
</reference>
<organism evidence="1 3">
    <name type="scientific">Rufibacter glacialis</name>
    <dbReference type="NCBI Taxonomy" id="1259555"/>
    <lineage>
        <taxon>Bacteria</taxon>
        <taxon>Pseudomonadati</taxon>
        <taxon>Bacteroidota</taxon>
        <taxon>Cytophagia</taxon>
        <taxon>Cytophagales</taxon>
        <taxon>Hymenobacteraceae</taxon>
        <taxon>Rufibacter</taxon>
    </lineage>
</organism>
<gene>
    <name evidence="2" type="ORF">ACD591_01085</name>
    <name evidence="1" type="ORF">FOE74_05995</name>
</gene>
<reference evidence="1 3" key="2">
    <citation type="submission" date="2019-09" db="EMBL/GenBank/DDBJ databases">
        <title>A bacterium isolated from glacier soil.</title>
        <authorList>
            <person name="Liu Q."/>
        </authorList>
    </citation>
    <scope>NUCLEOTIDE SEQUENCE [LARGE SCALE GENOMIC DNA]</scope>
    <source>
        <strain evidence="1 3">MDT1-10-3</strain>
    </source>
</reference>
<keyword evidence="4" id="KW-1185">Reference proteome</keyword>
<comment type="caution">
    <text evidence="1">The sequence shown here is derived from an EMBL/GenBank/DDBJ whole genome shotgun (WGS) entry which is preliminary data.</text>
</comment>
<dbReference type="AlphaFoldDB" id="A0A5M8QHI8"/>
<dbReference type="EMBL" id="JBGOGF010000001">
    <property type="protein sequence ID" value="MFA1769868.1"/>
    <property type="molecule type" value="Genomic_DNA"/>
</dbReference>